<dbReference type="PROSITE" id="PS50208">
    <property type="entry name" value="CASPASE_P20"/>
    <property type="match status" value="1"/>
</dbReference>
<dbReference type="SUPFAM" id="SSF52129">
    <property type="entry name" value="Caspase-like"/>
    <property type="match status" value="1"/>
</dbReference>
<reference evidence="3 4" key="1">
    <citation type="submission" date="2019-01" db="EMBL/GenBank/DDBJ databases">
        <title>Spirosoma flava sp. nov., a propanil-degrading bacterium isolated from herbicide-contaminated soil.</title>
        <authorList>
            <person name="Zhang L."/>
            <person name="Jiang J.-D."/>
        </authorList>
    </citation>
    <scope>NUCLEOTIDE SEQUENCE [LARGE SCALE GENOMIC DNA]</scope>
    <source>
        <strain evidence="3 4">TY50</strain>
    </source>
</reference>
<protein>
    <submittedName>
        <fullName evidence="3">Caspase family protein</fullName>
    </submittedName>
</protein>
<feature type="chain" id="PRO_5020916697" evidence="1">
    <location>
        <begin position="23"/>
        <end position="306"/>
    </location>
</feature>
<feature type="domain" description="Caspase family p20" evidence="2">
    <location>
        <begin position="45"/>
        <end position="124"/>
    </location>
</feature>
<dbReference type="InterPro" id="IPR011600">
    <property type="entry name" value="Pept_C14_caspase"/>
</dbReference>
<dbReference type="GO" id="GO:0004197">
    <property type="term" value="F:cysteine-type endopeptidase activity"/>
    <property type="evidence" value="ECO:0007669"/>
    <property type="project" value="InterPro"/>
</dbReference>
<comment type="caution">
    <text evidence="3">The sequence shown here is derived from an EMBL/GenBank/DDBJ whole genome shotgun (WGS) entry which is preliminary data.</text>
</comment>
<evidence type="ECO:0000256" key="1">
    <source>
        <dbReference type="SAM" id="SignalP"/>
    </source>
</evidence>
<dbReference type="InterPro" id="IPR001309">
    <property type="entry name" value="Pept_C14_p20"/>
</dbReference>
<keyword evidence="1" id="KW-0732">Signal</keyword>
<gene>
    <name evidence="3" type="ORF">EQG79_27755</name>
</gene>
<feature type="signal peptide" evidence="1">
    <location>
        <begin position="1"/>
        <end position="22"/>
    </location>
</feature>
<keyword evidence="4" id="KW-1185">Reference proteome</keyword>
<dbReference type="EMBL" id="SBLB01000011">
    <property type="protein sequence ID" value="RYC66900.1"/>
    <property type="molecule type" value="Genomic_DNA"/>
</dbReference>
<organism evidence="3 4">
    <name type="scientific">Spirosoma sordidisoli</name>
    <dbReference type="NCBI Taxonomy" id="2502893"/>
    <lineage>
        <taxon>Bacteria</taxon>
        <taxon>Pseudomonadati</taxon>
        <taxon>Bacteroidota</taxon>
        <taxon>Cytophagia</taxon>
        <taxon>Cytophagales</taxon>
        <taxon>Cytophagaceae</taxon>
        <taxon>Spirosoma</taxon>
    </lineage>
</organism>
<dbReference type="InterPro" id="IPR052039">
    <property type="entry name" value="Caspase-related_regulators"/>
</dbReference>
<dbReference type="Gene3D" id="3.40.50.1460">
    <property type="match status" value="1"/>
</dbReference>
<dbReference type="Proteomes" id="UP000290407">
    <property type="component" value="Unassembled WGS sequence"/>
</dbReference>
<evidence type="ECO:0000259" key="2">
    <source>
        <dbReference type="PROSITE" id="PS50208"/>
    </source>
</evidence>
<dbReference type="InterPro" id="IPR029030">
    <property type="entry name" value="Caspase-like_dom_sf"/>
</dbReference>
<name>A0A4Q2UHT0_9BACT</name>
<dbReference type="AlphaFoldDB" id="A0A4Q2UHT0"/>
<accession>A0A4Q2UHT0</accession>
<dbReference type="PANTHER" id="PTHR22576">
    <property type="entry name" value="MUCOSA ASSOCIATED LYMPHOID TISSUE LYMPHOMA TRANSLOCATION PROTEIN 1/PARACASPASE"/>
    <property type="match status" value="1"/>
</dbReference>
<dbReference type="RefSeq" id="WP_129606016.1">
    <property type="nucleotide sequence ID" value="NZ_SBLB01000011.1"/>
</dbReference>
<sequence>MRSVIFTLLLTLNLLSGDGVYAQLIQATSAPGSYQIRGGSAQAARVDYALLIANDTFTDPAYRPLTNPTFDAREIEALLRDKFGFRTTLLANVTKDSCVRQIRRLASQSYGPYDQLFIFFAGHGDFDPVLQQGYAVMTNSKAGDDGYTNHLSFAYLQDLLAKFRCRHVLLTLDVCYGGTFDSYFATQNPNELKRDGPERGVRADVEELGGQTPFILTKLKPQTRKYLTSGGKETVADGEKGKHSPFARFFIQKLNEAAGSDYRILPASDLKSYIERQSAITRIGASVKMGSFGSDESNSEFLLIAR</sequence>
<evidence type="ECO:0000313" key="3">
    <source>
        <dbReference type="EMBL" id="RYC66900.1"/>
    </source>
</evidence>
<dbReference type="Pfam" id="PF00656">
    <property type="entry name" value="Peptidase_C14"/>
    <property type="match status" value="1"/>
</dbReference>
<dbReference type="PANTHER" id="PTHR22576:SF37">
    <property type="entry name" value="MUCOSA-ASSOCIATED LYMPHOID TISSUE LYMPHOMA TRANSLOCATION PROTEIN 1"/>
    <property type="match status" value="1"/>
</dbReference>
<dbReference type="GO" id="GO:0006508">
    <property type="term" value="P:proteolysis"/>
    <property type="evidence" value="ECO:0007669"/>
    <property type="project" value="InterPro"/>
</dbReference>
<proteinExistence type="predicted"/>
<evidence type="ECO:0000313" key="4">
    <source>
        <dbReference type="Proteomes" id="UP000290407"/>
    </source>
</evidence>